<protein>
    <submittedName>
        <fullName evidence="8">Divalent metal cation transporter MntH</fullName>
    </submittedName>
</protein>
<dbReference type="PANTHER" id="PTHR11706">
    <property type="entry name" value="SOLUTE CARRIER PROTEIN FAMILY 11 MEMBER"/>
    <property type="match status" value="1"/>
</dbReference>
<feature type="transmembrane region" description="Helical" evidence="7">
    <location>
        <begin position="119"/>
        <end position="137"/>
    </location>
</feature>
<dbReference type="Proteomes" id="UP000319852">
    <property type="component" value="Chromosome"/>
</dbReference>
<dbReference type="GO" id="GO:0015293">
    <property type="term" value="F:symporter activity"/>
    <property type="evidence" value="ECO:0007669"/>
    <property type="project" value="UniProtKB-KW"/>
</dbReference>
<dbReference type="Pfam" id="PF01566">
    <property type="entry name" value="Nramp"/>
    <property type="match status" value="1"/>
</dbReference>
<evidence type="ECO:0000256" key="4">
    <source>
        <dbReference type="ARBA" id="ARBA00022847"/>
    </source>
</evidence>
<reference evidence="8 9" key="1">
    <citation type="submission" date="2019-02" db="EMBL/GenBank/DDBJ databases">
        <title>Deep-cultivation of Planctomycetes and their phenomic and genomic characterization uncovers novel biology.</title>
        <authorList>
            <person name="Wiegand S."/>
            <person name="Jogler M."/>
            <person name="Boedeker C."/>
            <person name="Pinto D."/>
            <person name="Vollmers J."/>
            <person name="Rivas-Marin E."/>
            <person name="Kohn T."/>
            <person name="Peeters S.H."/>
            <person name="Heuer A."/>
            <person name="Rast P."/>
            <person name="Oberbeckmann S."/>
            <person name="Bunk B."/>
            <person name="Jeske O."/>
            <person name="Meyerdierks A."/>
            <person name="Storesund J.E."/>
            <person name="Kallscheuer N."/>
            <person name="Luecker S."/>
            <person name="Lage O.M."/>
            <person name="Pohl T."/>
            <person name="Merkel B.J."/>
            <person name="Hornburger P."/>
            <person name="Mueller R.-W."/>
            <person name="Bruemmer F."/>
            <person name="Labrenz M."/>
            <person name="Spormann A.M."/>
            <person name="Op den Camp H."/>
            <person name="Overmann J."/>
            <person name="Amann R."/>
            <person name="Jetten M.S.M."/>
            <person name="Mascher T."/>
            <person name="Medema M.H."/>
            <person name="Devos D.P."/>
            <person name="Kaster A.-K."/>
            <person name="Ovreas L."/>
            <person name="Rohde M."/>
            <person name="Galperin M.Y."/>
            <person name="Jogler C."/>
        </authorList>
    </citation>
    <scope>NUCLEOTIDE SEQUENCE [LARGE SCALE GENOMIC DNA]</scope>
    <source>
        <strain evidence="8 9">HG15A2</strain>
    </source>
</reference>
<feature type="transmembrane region" description="Helical" evidence="7">
    <location>
        <begin position="12"/>
        <end position="36"/>
    </location>
</feature>
<feature type="transmembrane region" description="Helical" evidence="7">
    <location>
        <begin position="386"/>
        <end position="411"/>
    </location>
</feature>
<proteinExistence type="predicted"/>
<keyword evidence="5 7" id="KW-1133">Transmembrane helix</keyword>
<feature type="transmembrane region" description="Helical" evidence="7">
    <location>
        <begin position="193"/>
        <end position="216"/>
    </location>
</feature>
<keyword evidence="4" id="KW-0769">Symport</keyword>
<evidence type="ECO:0000256" key="2">
    <source>
        <dbReference type="ARBA" id="ARBA00022448"/>
    </source>
</evidence>
<evidence type="ECO:0000256" key="1">
    <source>
        <dbReference type="ARBA" id="ARBA00004141"/>
    </source>
</evidence>
<feature type="transmembrane region" description="Helical" evidence="7">
    <location>
        <begin position="237"/>
        <end position="259"/>
    </location>
</feature>
<evidence type="ECO:0000313" key="8">
    <source>
        <dbReference type="EMBL" id="QDS99954.1"/>
    </source>
</evidence>
<accession>A0A517MYK3</accession>
<dbReference type="PANTHER" id="PTHR11706:SF33">
    <property type="entry name" value="NATURAL RESISTANCE-ASSOCIATED MACROPHAGE PROTEIN 2"/>
    <property type="match status" value="1"/>
</dbReference>
<name>A0A517MYK3_9BACT</name>
<keyword evidence="9" id="KW-1185">Reference proteome</keyword>
<sequence>MIQSLLRTFRSALPGLFLVGFTIGTGSVTSMVKAGADHGMSLLWALLLSCLASYVLFTAFGKLTAISRLTALQAIKLHIHPGVSLFILIALVVCVSGSIMGVMGIIAEVLEEWSTSWSPYPIPALVWAALISVRIVIALWRGNTKSFEVLLASLAGIMGVCFLANAALTMPAFSDIAAGFVPRIPQDTSDGNGSSGFLVAASMVGTTVAPIVLFFRSLLVREQNWSITDLKQQKRDAAISSVLIFVISGAIMASAAGSLHAKGASLQHAKEMIPLLKPLAGSLAVVIFVIGITAAGVSSQAPNVVAFAWLRRDYRGEGAEVTTSVDRWLVAGMATLGLVVPIFHARPVWIMLASQALGAVLLPTTVICLFYLLNKPAVMGEHCNRWTENIVLGLIVLFALVMAGIGCYGLLTSST</sequence>
<dbReference type="GO" id="GO:0005886">
    <property type="term" value="C:plasma membrane"/>
    <property type="evidence" value="ECO:0007669"/>
    <property type="project" value="TreeGrafter"/>
</dbReference>
<dbReference type="RefSeq" id="WP_145061099.1">
    <property type="nucleotide sequence ID" value="NZ_CP036263.1"/>
</dbReference>
<evidence type="ECO:0000256" key="7">
    <source>
        <dbReference type="SAM" id="Phobius"/>
    </source>
</evidence>
<dbReference type="OrthoDB" id="9787548at2"/>
<feature type="transmembrane region" description="Helical" evidence="7">
    <location>
        <begin position="352"/>
        <end position="374"/>
    </location>
</feature>
<keyword evidence="3 7" id="KW-0812">Transmembrane</keyword>
<dbReference type="KEGG" id="amob:HG15A2_32880"/>
<dbReference type="AlphaFoldDB" id="A0A517MYK3"/>
<gene>
    <name evidence="8" type="primary">mntH_4</name>
    <name evidence="8" type="ORF">HG15A2_32880</name>
</gene>
<feature type="transmembrane region" description="Helical" evidence="7">
    <location>
        <begin position="42"/>
        <end position="61"/>
    </location>
</feature>
<evidence type="ECO:0000256" key="3">
    <source>
        <dbReference type="ARBA" id="ARBA00022692"/>
    </source>
</evidence>
<organism evidence="8 9">
    <name type="scientific">Adhaeretor mobilis</name>
    <dbReference type="NCBI Taxonomy" id="1930276"/>
    <lineage>
        <taxon>Bacteria</taxon>
        <taxon>Pseudomonadati</taxon>
        <taxon>Planctomycetota</taxon>
        <taxon>Planctomycetia</taxon>
        <taxon>Pirellulales</taxon>
        <taxon>Lacipirellulaceae</taxon>
        <taxon>Adhaeretor</taxon>
    </lineage>
</organism>
<feature type="transmembrane region" description="Helical" evidence="7">
    <location>
        <begin position="328"/>
        <end position="346"/>
    </location>
</feature>
<evidence type="ECO:0000256" key="6">
    <source>
        <dbReference type="ARBA" id="ARBA00023136"/>
    </source>
</evidence>
<feature type="transmembrane region" description="Helical" evidence="7">
    <location>
        <begin position="149"/>
        <end position="173"/>
    </location>
</feature>
<dbReference type="InterPro" id="IPR001046">
    <property type="entry name" value="NRAMP_fam"/>
</dbReference>
<dbReference type="GO" id="GO:0015086">
    <property type="term" value="F:cadmium ion transmembrane transporter activity"/>
    <property type="evidence" value="ECO:0007669"/>
    <property type="project" value="TreeGrafter"/>
</dbReference>
<keyword evidence="2" id="KW-0813">Transport</keyword>
<evidence type="ECO:0000256" key="5">
    <source>
        <dbReference type="ARBA" id="ARBA00022989"/>
    </source>
</evidence>
<dbReference type="GO" id="GO:0034755">
    <property type="term" value="P:iron ion transmembrane transport"/>
    <property type="evidence" value="ECO:0007669"/>
    <property type="project" value="TreeGrafter"/>
</dbReference>
<feature type="transmembrane region" description="Helical" evidence="7">
    <location>
        <begin position="82"/>
        <end position="107"/>
    </location>
</feature>
<dbReference type="EMBL" id="CP036263">
    <property type="protein sequence ID" value="QDS99954.1"/>
    <property type="molecule type" value="Genomic_DNA"/>
</dbReference>
<feature type="transmembrane region" description="Helical" evidence="7">
    <location>
        <begin position="279"/>
        <end position="307"/>
    </location>
</feature>
<evidence type="ECO:0000313" key="9">
    <source>
        <dbReference type="Proteomes" id="UP000319852"/>
    </source>
</evidence>
<comment type="subcellular location">
    <subcellularLocation>
        <location evidence="1">Membrane</location>
        <topology evidence="1">Multi-pass membrane protein</topology>
    </subcellularLocation>
</comment>
<keyword evidence="6 7" id="KW-0472">Membrane</keyword>
<dbReference type="GO" id="GO:0005384">
    <property type="term" value="F:manganese ion transmembrane transporter activity"/>
    <property type="evidence" value="ECO:0007669"/>
    <property type="project" value="TreeGrafter"/>
</dbReference>